<feature type="transmembrane region" description="Helical" evidence="6">
    <location>
        <begin position="359"/>
        <end position="380"/>
    </location>
</feature>
<keyword evidence="2" id="KW-1003">Cell membrane</keyword>
<keyword evidence="5 6" id="KW-0472">Membrane</keyword>
<evidence type="ECO:0000256" key="1">
    <source>
        <dbReference type="ARBA" id="ARBA00004651"/>
    </source>
</evidence>
<feature type="transmembrane region" description="Helical" evidence="6">
    <location>
        <begin position="152"/>
        <end position="172"/>
    </location>
</feature>
<dbReference type="PANTHER" id="PTHR42770:SF18">
    <property type="entry name" value="ARGININE_AGMATINE ANTIPORTER"/>
    <property type="match status" value="1"/>
</dbReference>
<dbReference type="PANTHER" id="PTHR42770">
    <property type="entry name" value="AMINO ACID TRANSPORTER-RELATED"/>
    <property type="match status" value="1"/>
</dbReference>
<feature type="transmembrane region" description="Helical" evidence="6">
    <location>
        <begin position="192"/>
        <end position="215"/>
    </location>
</feature>
<dbReference type="PIRSF" id="PIRSF006060">
    <property type="entry name" value="AA_transporter"/>
    <property type="match status" value="1"/>
</dbReference>
<dbReference type="RefSeq" id="WP_156805150.1">
    <property type="nucleotide sequence ID" value="NZ_JBHSOJ010000016.1"/>
</dbReference>
<evidence type="ECO:0000256" key="4">
    <source>
        <dbReference type="ARBA" id="ARBA00022989"/>
    </source>
</evidence>
<dbReference type="InterPro" id="IPR002293">
    <property type="entry name" value="AA/rel_permease1"/>
</dbReference>
<dbReference type="Proteomes" id="UP001596110">
    <property type="component" value="Unassembled WGS sequence"/>
</dbReference>
<keyword evidence="8" id="KW-1185">Reference proteome</keyword>
<dbReference type="InterPro" id="IPR050367">
    <property type="entry name" value="APC_superfamily"/>
</dbReference>
<protein>
    <submittedName>
        <fullName evidence="7">APC family permease</fullName>
    </submittedName>
</protein>
<feature type="transmembrane region" description="Helical" evidence="6">
    <location>
        <begin position="81"/>
        <end position="99"/>
    </location>
</feature>
<dbReference type="Pfam" id="PF13520">
    <property type="entry name" value="AA_permease_2"/>
    <property type="match status" value="1"/>
</dbReference>
<name>A0ABW0UHF1_9STRE</name>
<comment type="subcellular location">
    <subcellularLocation>
        <location evidence="1">Cell membrane</location>
        <topology evidence="1">Multi-pass membrane protein</topology>
    </subcellularLocation>
</comment>
<organism evidence="7 8">
    <name type="scientific">Streptococcus caledonicus</name>
    <dbReference type="NCBI Taxonomy" id="2614158"/>
    <lineage>
        <taxon>Bacteria</taxon>
        <taxon>Bacillati</taxon>
        <taxon>Bacillota</taxon>
        <taxon>Bacilli</taxon>
        <taxon>Lactobacillales</taxon>
        <taxon>Streptococcaceae</taxon>
        <taxon>Streptococcus</taxon>
    </lineage>
</organism>
<sequence>MKKKLGFYSIVLLTINSIIGTGIFLSPGAVVAKSGDKALLIYSFAAIFAAVLAITFAAAAKYVSKGGAAYAYTKAAFGDNLGFYVGITRYIAASIAWGVMGTGVVKTVLSIFKLDSSNLLLVTVGFICLMGILLAINLAGTRFLEIINNLSTLGKVGALITTIVVGLGIVLFTQVNEFGNIHTLTDATGVPLGYNMDISSWVMAVIAAFYAFTGFESVASGAEDMEEPEKNLPRAIPLAIAIVAAIYVGIVGVAMMINPQAIISTTEVVALADVFSNPIIRSVIILGALVSMFGINVAASFHTPRILEAMALQGQIPVFFAKRTDKDFPVVAFFITIGIAILLPMAFRFDMTSIMVLSSISRFIQFIVVPLAVMVFYFGRERGQALQDVKKNFVVDVIIPGIAVILTVVLLYNFSWTQQFTIVLEDGSVLPNTFAIVAMVIGYIVLPFILMIWQHMRKQTQEQMIEK</sequence>
<feature type="transmembrane region" description="Helical" evidence="6">
    <location>
        <begin position="434"/>
        <end position="453"/>
    </location>
</feature>
<evidence type="ECO:0000256" key="2">
    <source>
        <dbReference type="ARBA" id="ARBA00022475"/>
    </source>
</evidence>
<comment type="caution">
    <text evidence="7">The sequence shown here is derived from an EMBL/GenBank/DDBJ whole genome shotgun (WGS) entry which is preliminary data.</text>
</comment>
<dbReference type="Gene3D" id="1.20.1740.10">
    <property type="entry name" value="Amino acid/polyamine transporter I"/>
    <property type="match status" value="1"/>
</dbReference>
<feature type="transmembrane region" description="Helical" evidence="6">
    <location>
        <begin position="328"/>
        <end position="347"/>
    </location>
</feature>
<feature type="transmembrane region" description="Helical" evidence="6">
    <location>
        <begin position="392"/>
        <end position="414"/>
    </location>
</feature>
<evidence type="ECO:0000313" key="8">
    <source>
        <dbReference type="Proteomes" id="UP001596110"/>
    </source>
</evidence>
<gene>
    <name evidence="7" type="ORF">ACFPQ3_07205</name>
</gene>
<reference evidence="8" key="1">
    <citation type="journal article" date="2019" name="Int. J. Syst. Evol. Microbiol.">
        <title>The Global Catalogue of Microorganisms (GCM) 10K type strain sequencing project: providing services to taxonomists for standard genome sequencing and annotation.</title>
        <authorList>
            <consortium name="The Broad Institute Genomics Platform"/>
            <consortium name="The Broad Institute Genome Sequencing Center for Infectious Disease"/>
            <person name="Wu L."/>
            <person name="Ma J."/>
        </authorList>
    </citation>
    <scope>NUCLEOTIDE SEQUENCE [LARGE SCALE GENOMIC DNA]</scope>
    <source>
        <strain evidence="8">DT43</strain>
    </source>
</reference>
<feature type="transmembrane region" description="Helical" evidence="6">
    <location>
        <begin position="119"/>
        <end position="140"/>
    </location>
</feature>
<feature type="transmembrane region" description="Helical" evidence="6">
    <location>
        <begin position="7"/>
        <end position="27"/>
    </location>
</feature>
<evidence type="ECO:0000256" key="3">
    <source>
        <dbReference type="ARBA" id="ARBA00022692"/>
    </source>
</evidence>
<evidence type="ECO:0000313" key="7">
    <source>
        <dbReference type="EMBL" id="MFC5631366.1"/>
    </source>
</evidence>
<dbReference type="EMBL" id="JBHSOJ010000016">
    <property type="protein sequence ID" value="MFC5631366.1"/>
    <property type="molecule type" value="Genomic_DNA"/>
</dbReference>
<evidence type="ECO:0000256" key="6">
    <source>
        <dbReference type="SAM" id="Phobius"/>
    </source>
</evidence>
<evidence type="ECO:0000256" key="5">
    <source>
        <dbReference type="ARBA" id="ARBA00023136"/>
    </source>
</evidence>
<feature type="transmembrane region" description="Helical" evidence="6">
    <location>
        <begin position="39"/>
        <end position="60"/>
    </location>
</feature>
<feature type="transmembrane region" description="Helical" evidence="6">
    <location>
        <begin position="236"/>
        <end position="259"/>
    </location>
</feature>
<keyword evidence="4 6" id="KW-1133">Transmembrane helix</keyword>
<accession>A0ABW0UHF1</accession>
<proteinExistence type="predicted"/>
<keyword evidence="3 6" id="KW-0812">Transmembrane</keyword>
<feature type="transmembrane region" description="Helical" evidence="6">
    <location>
        <begin position="279"/>
        <end position="301"/>
    </location>
</feature>